<proteinExistence type="inferred from homology"/>
<dbReference type="EMBL" id="CP003345">
    <property type="protein sequence ID" value="AFM03206.1"/>
    <property type="molecule type" value="Genomic_DNA"/>
</dbReference>
<dbReference type="SUPFAM" id="SSF54534">
    <property type="entry name" value="FKBP-like"/>
    <property type="match status" value="1"/>
</dbReference>
<reference evidence="8" key="1">
    <citation type="submission" date="2012-06" db="EMBL/GenBank/DDBJ databases">
        <title>The complete genome of Flexibacter litoralis DSM 6794.</title>
        <authorList>
            <person name="Lucas S."/>
            <person name="Copeland A."/>
            <person name="Lapidus A."/>
            <person name="Glavina del Rio T."/>
            <person name="Dalin E."/>
            <person name="Tice H."/>
            <person name="Bruce D."/>
            <person name="Goodwin L."/>
            <person name="Pitluck S."/>
            <person name="Peters L."/>
            <person name="Ovchinnikova G."/>
            <person name="Lu M."/>
            <person name="Kyrpides N."/>
            <person name="Mavromatis K."/>
            <person name="Ivanova N."/>
            <person name="Brettin T."/>
            <person name="Detter J.C."/>
            <person name="Han C."/>
            <person name="Larimer F."/>
            <person name="Land M."/>
            <person name="Hauser L."/>
            <person name="Markowitz V."/>
            <person name="Cheng J.-F."/>
            <person name="Hugenholtz P."/>
            <person name="Woyke T."/>
            <person name="Wu D."/>
            <person name="Spring S."/>
            <person name="Lang E."/>
            <person name="Kopitz M."/>
            <person name="Brambilla E."/>
            <person name="Klenk H.-P."/>
            <person name="Eisen J.A."/>
        </authorList>
    </citation>
    <scope>NUCLEOTIDE SEQUENCE [LARGE SCALE GENOMIC DNA]</scope>
    <source>
        <strain evidence="8">ATCC 23117 / DSM 6794 / NBRC 15988 / NCIMB 1366 / Sio-4</strain>
    </source>
</reference>
<dbReference type="eggNOG" id="COG0545">
    <property type="taxonomic scope" value="Bacteria"/>
</dbReference>
<comment type="similarity">
    <text evidence="5">Belongs to the FKBP-type PPIase family.</text>
</comment>
<dbReference type="RefSeq" id="WP_014796664.1">
    <property type="nucleotide sequence ID" value="NC_018018.1"/>
</dbReference>
<evidence type="ECO:0000256" key="2">
    <source>
        <dbReference type="ARBA" id="ARBA00023110"/>
    </source>
</evidence>
<evidence type="ECO:0000256" key="3">
    <source>
        <dbReference type="ARBA" id="ARBA00023235"/>
    </source>
</evidence>
<keyword evidence="3 4" id="KW-0413">Isomerase</keyword>
<evidence type="ECO:0000313" key="7">
    <source>
        <dbReference type="EMBL" id="AFM03206.1"/>
    </source>
</evidence>
<keyword evidence="8" id="KW-1185">Reference proteome</keyword>
<evidence type="ECO:0000256" key="1">
    <source>
        <dbReference type="ARBA" id="ARBA00000971"/>
    </source>
</evidence>
<comment type="catalytic activity">
    <reaction evidence="1 4 5">
        <text>[protein]-peptidylproline (omega=180) = [protein]-peptidylproline (omega=0)</text>
        <dbReference type="Rhea" id="RHEA:16237"/>
        <dbReference type="Rhea" id="RHEA-COMP:10747"/>
        <dbReference type="Rhea" id="RHEA-COMP:10748"/>
        <dbReference type="ChEBI" id="CHEBI:83833"/>
        <dbReference type="ChEBI" id="CHEBI:83834"/>
        <dbReference type="EC" id="5.2.1.8"/>
    </reaction>
</comment>
<sequence length="170" mass="19034" precursor="true">MKLSKYIFLLFPLFSLLSSCNNDEIEPLIDSTLQAEREDQIIQQYLAENNLTAQQTDLGIYYIVLEEGEGSQNPTTTDSVTVNYVGTVLYGRQFDSSYETATPLGFVIGEGTVVTGFEEAVKQMKIGENTRFFIPSRYAYGESGITSGDREIIPTLATLIFEIKLEEINE</sequence>
<evidence type="ECO:0000259" key="6">
    <source>
        <dbReference type="PROSITE" id="PS50059"/>
    </source>
</evidence>
<dbReference type="Pfam" id="PF00254">
    <property type="entry name" value="FKBP_C"/>
    <property type="match status" value="1"/>
</dbReference>
<dbReference type="PROSITE" id="PS51257">
    <property type="entry name" value="PROKAR_LIPOPROTEIN"/>
    <property type="match status" value="1"/>
</dbReference>
<dbReference type="HOGENOM" id="CLU_013615_7_2_10"/>
<dbReference type="PROSITE" id="PS50059">
    <property type="entry name" value="FKBP_PPIASE"/>
    <property type="match status" value="1"/>
</dbReference>
<dbReference type="STRING" id="880071.Fleli_0746"/>
<dbReference type="PANTHER" id="PTHR10516:SF443">
    <property type="entry name" value="FK506-BINDING PROTEIN 59-RELATED"/>
    <property type="match status" value="1"/>
</dbReference>
<dbReference type="AlphaFoldDB" id="I4AGX1"/>
<name>I4AGX1_BERLS</name>
<dbReference type="Proteomes" id="UP000006054">
    <property type="component" value="Chromosome"/>
</dbReference>
<dbReference type="Gene3D" id="3.10.50.40">
    <property type="match status" value="1"/>
</dbReference>
<keyword evidence="2 4" id="KW-0697">Rotamase</keyword>
<dbReference type="InterPro" id="IPR046357">
    <property type="entry name" value="PPIase_dom_sf"/>
</dbReference>
<accession>I4AGX1</accession>
<evidence type="ECO:0000256" key="5">
    <source>
        <dbReference type="RuleBase" id="RU003915"/>
    </source>
</evidence>
<evidence type="ECO:0000256" key="4">
    <source>
        <dbReference type="PROSITE-ProRule" id="PRU00277"/>
    </source>
</evidence>
<evidence type="ECO:0000313" key="8">
    <source>
        <dbReference type="Proteomes" id="UP000006054"/>
    </source>
</evidence>
<dbReference type="PANTHER" id="PTHR10516">
    <property type="entry name" value="PEPTIDYL-PROLYL CIS-TRANS ISOMERASE"/>
    <property type="match status" value="1"/>
</dbReference>
<dbReference type="InterPro" id="IPR050689">
    <property type="entry name" value="FKBP-type_PPIase"/>
</dbReference>
<gene>
    <name evidence="7" type="ordered locus">Fleli_0746</name>
</gene>
<dbReference type="InterPro" id="IPR001179">
    <property type="entry name" value="PPIase_FKBP_dom"/>
</dbReference>
<dbReference type="GO" id="GO:0003755">
    <property type="term" value="F:peptidyl-prolyl cis-trans isomerase activity"/>
    <property type="evidence" value="ECO:0007669"/>
    <property type="project" value="UniProtKB-UniRule"/>
</dbReference>
<dbReference type="EC" id="5.2.1.8" evidence="5"/>
<organism evidence="7 8">
    <name type="scientific">Bernardetia litoralis (strain ATCC 23117 / DSM 6794 / NBRC 15988 / NCIMB 1366 / Fx l1 / Sio-4)</name>
    <name type="common">Flexibacter litoralis</name>
    <dbReference type="NCBI Taxonomy" id="880071"/>
    <lineage>
        <taxon>Bacteria</taxon>
        <taxon>Pseudomonadati</taxon>
        <taxon>Bacteroidota</taxon>
        <taxon>Cytophagia</taxon>
        <taxon>Cytophagales</taxon>
        <taxon>Bernardetiaceae</taxon>
        <taxon>Bernardetia</taxon>
    </lineage>
</organism>
<feature type="domain" description="PPIase FKBP-type" evidence="6">
    <location>
        <begin position="77"/>
        <end position="169"/>
    </location>
</feature>
<dbReference type="OrthoDB" id="9814548at2"/>
<protein>
    <recommendedName>
        <fullName evidence="5">Peptidyl-prolyl cis-trans isomerase</fullName>
        <ecNumber evidence="5">5.2.1.8</ecNumber>
    </recommendedName>
</protein>
<dbReference type="KEGG" id="fli:Fleli_0746"/>